<dbReference type="AlphaFoldDB" id="A0A1M5J7G8"/>
<dbReference type="Proteomes" id="UP000184071">
    <property type="component" value="Unassembled WGS sequence"/>
</dbReference>
<reference evidence="2" key="1">
    <citation type="submission" date="2016-11" db="EMBL/GenBank/DDBJ databases">
        <authorList>
            <person name="Varghese N."/>
            <person name="Submissions S."/>
        </authorList>
    </citation>
    <scope>NUCLEOTIDE SEQUENCE [LARGE SCALE GENOMIC DNA]</scope>
    <source>
        <strain evidence="2">DSM 17963</strain>
    </source>
</reference>
<keyword evidence="2" id="KW-1185">Reference proteome</keyword>
<protein>
    <submittedName>
        <fullName evidence="1">Uncharacterized protein</fullName>
    </submittedName>
</protein>
<organism evidence="1 2">
    <name type="scientific">Flavobacterium defluvii</name>
    <dbReference type="NCBI Taxonomy" id="370979"/>
    <lineage>
        <taxon>Bacteria</taxon>
        <taxon>Pseudomonadati</taxon>
        <taxon>Bacteroidota</taxon>
        <taxon>Flavobacteriia</taxon>
        <taxon>Flavobacteriales</taxon>
        <taxon>Flavobacteriaceae</taxon>
        <taxon>Flavobacterium</taxon>
    </lineage>
</organism>
<name>A0A1M5J7G8_9FLAO</name>
<sequence length="50" mass="5282">MIAARKMAVIPKKIMMAAAVINVGTSHAVVSQSVTEELLSLTNLTLKTSL</sequence>
<proteinExistence type="predicted"/>
<evidence type="ECO:0000313" key="1">
    <source>
        <dbReference type="EMBL" id="SHG36249.1"/>
    </source>
</evidence>
<accession>A0A1M5J7G8</accession>
<dbReference type="EMBL" id="FQWC01000002">
    <property type="protein sequence ID" value="SHG36249.1"/>
    <property type="molecule type" value="Genomic_DNA"/>
</dbReference>
<gene>
    <name evidence="1" type="ORF">SAMN05443663_102627</name>
</gene>
<evidence type="ECO:0000313" key="2">
    <source>
        <dbReference type="Proteomes" id="UP000184071"/>
    </source>
</evidence>